<dbReference type="EMBL" id="DS999411">
    <property type="protein sequence ID" value="EED36406.1"/>
    <property type="molecule type" value="Genomic_DNA"/>
</dbReference>
<dbReference type="Proteomes" id="UP000004699">
    <property type="component" value="Unassembled WGS sequence"/>
</dbReference>
<proteinExistence type="predicted"/>
<dbReference type="HOGENOM" id="CLU_164735_0_0_6"/>
<dbReference type="STRING" id="565045.NOR51B_2357"/>
<sequence>MSMIMALAGELSVTRDRLDTLERVAQEKGLFSQVDIETFALDEEALSDRSARHQTLFKEVTRIISAELEGLDDTDASDYSAVVAQVENDDA</sequence>
<reference evidence="2" key="1">
    <citation type="journal article" date="2013" name="BMC Microbiol.">
        <title>Taxonomy and evolution of bacteriochlorophyll a-containing members of the OM60/NOR5 clade of marine gammaproteobacteria: description of Luminiphilus syltensis gen. nov., sp. nov., reclassification of Haliea rubra as Pseudohaliea rubra gen. nov., comb. nov., and emendation of Chromatocurvus halotolerans.</title>
        <authorList>
            <person name="Spring S."/>
            <person name="Riedel T."/>
            <person name="Sproer C."/>
            <person name="Yan S."/>
            <person name="Harder J."/>
            <person name="Fuchs B.M."/>
        </authorList>
    </citation>
    <scope>NUCLEOTIDE SEQUENCE [LARGE SCALE GENOMIC DNA]</scope>
    <source>
        <strain evidence="2">NOR51-B</strain>
    </source>
</reference>
<name>B8KSB2_9GAMM</name>
<evidence type="ECO:0000313" key="1">
    <source>
        <dbReference type="EMBL" id="EED36406.1"/>
    </source>
</evidence>
<evidence type="ECO:0000313" key="2">
    <source>
        <dbReference type="Proteomes" id="UP000004699"/>
    </source>
</evidence>
<dbReference type="AlphaFoldDB" id="B8KSB2"/>
<protein>
    <submittedName>
        <fullName evidence="1">Uncharacterized protein</fullName>
    </submittedName>
</protein>
<keyword evidence="2" id="KW-1185">Reference proteome</keyword>
<accession>B8KSB2</accession>
<gene>
    <name evidence="1" type="ORF">NOR51B_2357</name>
</gene>
<organism evidence="1 2">
    <name type="scientific">Luminiphilus syltensis NOR5-1B</name>
    <dbReference type="NCBI Taxonomy" id="565045"/>
    <lineage>
        <taxon>Bacteria</taxon>
        <taxon>Pseudomonadati</taxon>
        <taxon>Pseudomonadota</taxon>
        <taxon>Gammaproteobacteria</taxon>
        <taxon>Cellvibrionales</taxon>
        <taxon>Halieaceae</taxon>
        <taxon>Luminiphilus</taxon>
    </lineage>
</organism>